<dbReference type="InterPro" id="IPR011993">
    <property type="entry name" value="PH-like_dom_sf"/>
</dbReference>
<evidence type="ECO:0000256" key="1">
    <source>
        <dbReference type="SAM" id="MobiDB-lite"/>
    </source>
</evidence>
<feature type="region of interest" description="Disordered" evidence="1">
    <location>
        <begin position="745"/>
        <end position="769"/>
    </location>
</feature>
<dbReference type="PROSITE" id="PS50003">
    <property type="entry name" value="PH_DOMAIN"/>
    <property type="match status" value="1"/>
</dbReference>
<evidence type="ECO:0000259" key="2">
    <source>
        <dbReference type="PROSITE" id="PS50003"/>
    </source>
</evidence>
<feature type="compositionally biased region" description="Polar residues" evidence="1">
    <location>
        <begin position="595"/>
        <end position="621"/>
    </location>
</feature>
<feature type="compositionally biased region" description="Polar residues" evidence="1">
    <location>
        <begin position="746"/>
        <end position="769"/>
    </location>
</feature>
<name>A0AAV2NIT1_9HYME</name>
<reference evidence="3" key="1">
    <citation type="submission" date="2024-04" db="EMBL/GenBank/DDBJ databases">
        <authorList>
            <consortium name="Molecular Ecology Group"/>
        </authorList>
    </citation>
    <scope>NUCLEOTIDE SEQUENCE</scope>
</reference>
<dbReference type="Proteomes" id="UP001497644">
    <property type="component" value="Chromosome 2"/>
</dbReference>
<feature type="region of interest" description="Disordered" evidence="1">
    <location>
        <begin position="379"/>
        <end position="569"/>
    </location>
</feature>
<accession>A0AAV2NIT1</accession>
<protein>
    <recommendedName>
        <fullName evidence="2">PH domain-containing protein</fullName>
    </recommendedName>
</protein>
<sequence length="769" mass="86701">MEIDIVNISDVLREVIAFLECLHEVQLPLTLESLREKLLTRSKDTLSIATMPRTSPEPYLDMNSGPKSLLLKKSEADSEEYVGMEGSKKQNNHHQDYYYETFENEGRQGVANERRPEQNDDETEEGQALIRIYKNLSAAQIKSKCHKCGPLFKKEGRKLFLSESRACWIALVGSHLLIYRTERHNRPYAIYPIRGYMARPAPNLIPRDRQKSESAFEMYRPGNETLRFIARTPKDMEQWITKICEVGCGGNHTRSAKGKAEGRGRKRRTIVVSESPTSRDEIRYRDDARESTLDALDSPTVKGESASDKDEEAQEAKGDPGANPPPLPARIPRRLPSLPPDDAIPSYRAAVEDDDDDDEIYHKIEDLKNGTRYQNMVLSRKQRAEKKRETVVAYDDVRAPEEGNNEGQTREERSCDAIPSEEMYDDVIAVTRSNAAANSERQNHDRPVANGEEEREKSYDDVENLLSGSGKFTKDRAKDQTEISSKSPQKKSFLGRVLSRKESPGKSGKRYKGKASSSPPPSSTKEETSIYDDASDMTANYRESLADEGEELPEYNCPPPPRPVYTNSTTLNGQVDQIEALYDDVSACREQYKNQMQTSLQSTQESGMKTRETPGNANTELEANDDDPPREEIIEHYQSPRSDLCVRDIAENQQQDDEKLYDDVDLLRDFTARQRDIAGKRDANEDATRSTISPDKRSWNRFAAINRKSRASDSAEDLDDSCEGNGACSKRNTFQKLISRVENSLAKVSSRGNPSSLPTGKSSMASNNS</sequence>
<dbReference type="AlphaFoldDB" id="A0AAV2NIT1"/>
<feature type="compositionally biased region" description="Polar residues" evidence="1">
    <location>
        <begin position="431"/>
        <end position="440"/>
    </location>
</feature>
<dbReference type="Pfam" id="PF00169">
    <property type="entry name" value="PH"/>
    <property type="match status" value="1"/>
</dbReference>
<gene>
    <name evidence="3" type="ORF">LPLAT_LOCUS5806</name>
</gene>
<dbReference type="InterPro" id="IPR001849">
    <property type="entry name" value="PH_domain"/>
</dbReference>
<feature type="region of interest" description="Disordered" evidence="1">
    <location>
        <begin position="674"/>
        <end position="729"/>
    </location>
</feature>
<feature type="compositionally biased region" description="Basic and acidic residues" evidence="1">
    <location>
        <begin position="472"/>
        <end position="481"/>
    </location>
</feature>
<evidence type="ECO:0000313" key="4">
    <source>
        <dbReference type="Proteomes" id="UP001497644"/>
    </source>
</evidence>
<feature type="region of interest" description="Disordered" evidence="1">
    <location>
        <begin position="595"/>
        <end position="639"/>
    </location>
</feature>
<evidence type="ECO:0000313" key="3">
    <source>
        <dbReference type="EMBL" id="CAL1679655.1"/>
    </source>
</evidence>
<dbReference type="Gene3D" id="2.30.29.30">
    <property type="entry name" value="Pleckstrin-homology domain (PH domain)/Phosphotyrosine-binding domain (PTB)"/>
    <property type="match status" value="1"/>
</dbReference>
<dbReference type="SMART" id="SM00233">
    <property type="entry name" value="PH"/>
    <property type="match status" value="1"/>
</dbReference>
<organism evidence="3 4">
    <name type="scientific">Lasius platythorax</name>
    <dbReference type="NCBI Taxonomy" id="488582"/>
    <lineage>
        <taxon>Eukaryota</taxon>
        <taxon>Metazoa</taxon>
        <taxon>Ecdysozoa</taxon>
        <taxon>Arthropoda</taxon>
        <taxon>Hexapoda</taxon>
        <taxon>Insecta</taxon>
        <taxon>Pterygota</taxon>
        <taxon>Neoptera</taxon>
        <taxon>Endopterygota</taxon>
        <taxon>Hymenoptera</taxon>
        <taxon>Apocrita</taxon>
        <taxon>Aculeata</taxon>
        <taxon>Formicoidea</taxon>
        <taxon>Formicidae</taxon>
        <taxon>Formicinae</taxon>
        <taxon>Lasius</taxon>
        <taxon>Lasius</taxon>
    </lineage>
</organism>
<feature type="compositionally biased region" description="Basic and acidic residues" evidence="1">
    <location>
        <begin position="386"/>
        <end position="401"/>
    </location>
</feature>
<feature type="compositionally biased region" description="Basic and acidic residues" evidence="1">
    <location>
        <begin position="674"/>
        <end position="698"/>
    </location>
</feature>
<keyword evidence="4" id="KW-1185">Reference proteome</keyword>
<proteinExistence type="predicted"/>
<dbReference type="EMBL" id="OZ034825">
    <property type="protein sequence ID" value="CAL1679655.1"/>
    <property type="molecule type" value="Genomic_DNA"/>
</dbReference>
<feature type="region of interest" description="Disordered" evidence="1">
    <location>
        <begin position="251"/>
        <end position="345"/>
    </location>
</feature>
<feature type="compositionally biased region" description="Basic and acidic residues" evidence="1">
    <location>
        <begin position="277"/>
        <end position="292"/>
    </location>
</feature>
<feature type="compositionally biased region" description="Low complexity" evidence="1">
    <location>
        <begin position="334"/>
        <end position="343"/>
    </location>
</feature>
<feature type="region of interest" description="Disordered" evidence="1">
    <location>
        <begin position="105"/>
        <end position="124"/>
    </location>
</feature>
<feature type="domain" description="PH" evidence="2">
    <location>
        <begin position="144"/>
        <end position="248"/>
    </location>
</feature>
<dbReference type="SUPFAM" id="SSF50729">
    <property type="entry name" value="PH domain-like"/>
    <property type="match status" value="1"/>
</dbReference>
<feature type="compositionally biased region" description="Basic and acidic residues" evidence="1">
    <location>
        <begin position="441"/>
        <end position="460"/>
    </location>
</feature>